<protein>
    <recommendedName>
        <fullName evidence="6">Spermine/spermidine synthase</fullName>
    </recommendedName>
</protein>
<dbReference type="Gene3D" id="3.40.50.150">
    <property type="entry name" value="Vaccinia Virus protein VP39"/>
    <property type="match status" value="1"/>
</dbReference>
<reference evidence="4 5" key="1">
    <citation type="submission" date="2017-02" db="EMBL/GenBank/DDBJ databases">
        <title>Genomes of Trichoderma spp. with biocontrol activity.</title>
        <authorList>
            <person name="Gardiner D."/>
            <person name="Kazan K."/>
            <person name="Vos C."/>
            <person name="Harvey P."/>
        </authorList>
    </citation>
    <scope>NUCLEOTIDE SEQUENCE [LARGE SCALE GENOMIC DNA]</scope>
    <source>
        <strain evidence="4 5">A5MH</strain>
    </source>
</reference>
<dbReference type="Proteomes" id="UP000236546">
    <property type="component" value="Unassembled WGS sequence"/>
</dbReference>
<dbReference type="SUPFAM" id="SSF53335">
    <property type="entry name" value="S-adenosyl-L-methionine-dependent methyltransferases"/>
    <property type="match status" value="1"/>
</dbReference>
<dbReference type="OrthoDB" id="2016285at2759"/>
<evidence type="ECO:0000313" key="4">
    <source>
        <dbReference type="EMBL" id="PNP47348.1"/>
    </source>
</evidence>
<evidence type="ECO:0008006" key="6">
    <source>
        <dbReference type="Google" id="ProtNLM"/>
    </source>
</evidence>
<organism evidence="4 5">
    <name type="scientific">Trichoderma gamsii</name>
    <dbReference type="NCBI Taxonomy" id="398673"/>
    <lineage>
        <taxon>Eukaryota</taxon>
        <taxon>Fungi</taxon>
        <taxon>Dikarya</taxon>
        <taxon>Ascomycota</taxon>
        <taxon>Pezizomycotina</taxon>
        <taxon>Sordariomycetes</taxon>
        <taxon>Hypocreomycetidae</taxon>
        <taxon>Hypocreales</taxon>
        <taxon>Hypocreaceae</taxon>
        <taxon>Trichoderma</taxon>
    </lineage>
</organism>
<evidence type="ECO:0000313" key="5">
    <source>
        <dbReference type="Proteomes" id="UP000236546"/>
    </source>
</evidence>
<dbReference type="CDD" id="cd02440">
    <property type="entry name" value="AdoMet_MTases"/>
    <property type="match status" value="1"/>
</dbReference>
<dbReference type="AlphaFoldDB" id="A0A2K0TP91"/>
<dbReference type="PANTHER" id="PTHR12176">
    <property type="entry name" value="SAM-DEPENDENT METHYLTRANSFERASE SUPERFAMILY PROTEIN"/>
    <property type="match status" value="1"/>
</dbReference>
<dbReference type="GO" id="GO:0032259">
    <property type="term" value="P:methylation"/>
    <property type="evidence" value="ECO:0007669"/>
    <property type="project" value="UniProtKB-KW"/>
</dbReference>
<dbReference type="PANTHER" id="PTHR12176:SF59">
    <property type="entry name" value="METHYLTRANSFERASE DOMAIN-CONTAINING PROTEIN-RELATED"/>
    <property type="match status" value="1"/>
</dbReference>
<dbReference type="GO" id="GO:0008168">
    <property type="term" value="F:methyltransferase activity"/>
    <property type="evidence" value="ECO:0007669"/>
    <property type="project" value="UniProtKB-KW"/>
</dbReference>
<keyword evidence="3" id="KW-0808">Transferase</keyword>
<dbReference type="NCBIfam" id="NF037959">
    <property type="entry name" value="MFS_SpdSyn"/>
    <property type="match status" value="1"/>
</dbReference>
<evidence type="ECO:0000256" key="2">
    <source>
        <dbReference type="ARBA" id="ARBA00022603"/>
    </source>
</evidence>
<comment type="similarity">
    <text evidence="1">Belongs to the methyltransferase superfamily.</text>
</comment>
<dbReference type="Pfam" id="PF01564">
    <property type="entry name" value="Spermine_synth"/>
    <property type="match status" value="1"/>
</dbReference>
<gene>
    <name evidence="4" type="ORF">TGAMA5MH_01164</name>
</gene>
<dbReference type="EMBL" id="MTYH01000013">
    <property type="protein sequence ID" value="PNP47348.1"/>
    <property type="molecule type" value="Genomic_DNA"/>
</dbReference>
<keyword evidence="2" id="KW-0489">Methyltransferase</keyword>
<dbReference type="InterPro" id="IPR051419">
    <property type="entry name" value="Lys/N-term_MeTrsfase_sf"/>
</dbReference>
<dbReference type="FunFam" id="3.40.50.150:FF:000288">
    <property type="entry name" value="Spermine/spermidine synthase, putative"/>
    <property type="match status" value="1"/>
</dbReference>
<name>A0A2K0TP91_9HYPO</name>
<sequence>MARPKKAPQQDAQDTSMGFTPERFEKELKDLASKAKSNTWSNTVVEQVAIYVKTVALLTLLGVYSHASQLALSPVYGSISAATWHSKVVMAGCFIGWAGNLAFRQILAVKTSQLLPLVAIYVPMVQCFLYRFSQTLGPQYGPLVTEIVTLFPLAILSAASVADCLDGADMSLLPKFLGEAAPGLGSWGTFKLVEHIAEMHLRKHVGTMFWYTRVGIEILLAGSYTLLAPSKYLALAVPALIHTAMFNPHVSTPTATALLNDTMLADNWMLLDRRESVTGYISVVENTNSKMRVMRADHSLLGGDWVEWRKEQVVEPVYAVFVTLEAVRLVEREVPLADADAKALVIGLGIGTAPSALVSHGIDTTVVEIDPVVYEFAQKHFQLKENRPAVIEDAVKYTTRAANETKNIFDYIVHDVFTGGAEPVNLFTLEFFQNLYTLLKPDGVIVINYAGNLMLPTPKIIVRTILQQFPTCRIFRENPADQKAIEESGIDFTNMMIFCRKTEGALTFRPVVKEDCLNSVSRQNFLNPLNEMLPRDLFSIGSDEEGILLRNGTDKVSKGQQVNSDGHWAIMRKSLPASLWERW</sequence>
<accession>A0A2K0TP91</accession>
<dbReference type="InterPro" id="IPR029063">
    <property type="entry name" value="SAM-dependent_MTases_sf"/>
</dbReference>
<proteinExistence type="inferred from homology"/>
<comment type="caution">
    <text evidence="4">The sequence shown here is derived from an EMBL/GenBank/DDBJ whole genome shotgun (WGS) entry which is preliminary data.</text>
</comment>
<evidence type="ECO:0000256" key="3">
    <source>
        <dbReference type="ARBA" id="ARBA00022679"/>
    </source>
</evidence>
<evidence type="ECO:0000256" key="1">
    <source>
        <dbReference type="ARBA" id="ARBA00008361"/>
    </source>
</evidence>